<dbReference type="CDD" id="cd19483">
    <property type="entry name" value="RecA-like_Gp4D_helicase"/>
    <property type="match status" value="1"/>
</dbReference>
<dbReference type="GO" id="GO:0003697">
    <property type="term" value="F:single-stranded DNA binding"/>
    <property type="evidence" value="ECO:0007669"/>
    <property type="project" value="InterPro"/>
</dbReference>
<dbReference type="GO" id="GO:0043139">
    <property type="term" value="F:5'-3' DNA helicase activity"/>
    <property type="evidence" value="ECO:0007669"/>
    <property type="project" value="InterPro"/>
</dbReference>
<keyword evidence="2" id="KW-0067">ATP-binding</keyword>
<keyword evidence="2" id="KW-0347">Helicase</keyword>
<evidence type="ECO:0000313" key="3">
    <source>
        <dbReference type="Proteomes" id="UP000323400"/>
    </source>
</evidence>
<dbReference type="KEGG" id="vg:55616772"/>
<dbReference type="Proteomes" id="UP000323400">
    <property type="component" value="Segment"/>
</dbReference>
<keyword evidence="2" id="KW-0547">Nucleotide-binding</keyword>
<feature type="domain" description="SF4 helicase" evidence="1">
    <location>
        <begin position="322"/>
        <end position="609"/>
    </location>
</feature>
<dbReference type="InterPro" id="IPR027032">
    <property type="entry name" value="Twinkle-like"/>
</dbReference>
<name>A0A5B9N491_9CAUD</name>
<dbReference type="EMBL" id="MK813938">
    <property type="protein sequence ID" value="QEG08319.1"/>
    <property type="molecule type" value="Genomic_DNA"/>
</dbReference>
<dbReference type="GO" id="GO:0006260">
    <property type="term" value="P:DNA replication"/>
    <property type="evidence" value="ECO:0007669"/>
    <property type="project" value="InterPro"/>
</dbReference>
<dbReference type="SUPFAM" id="SSF52540">
    <property type="entry name" value="P-loop containing nucleoside triphosphate hydrolases"/>
    <property type="match status" value="1"/>
</dbReference>
<dbReference type="Pfam" id="PF13155">
    <property type="entry name" value="Toprim_2"/>
    <property type="match status" value="1"/>
</dbReference>
<organism evidence="2 3">
    <name type="scientific">Aeromonas phage 2L372X</name>
    <dbReference type="NCBI Taxonomy" id="2588515"/>
    <lineage>
        <taxon>Viruses</taxon>
        <taxon>Duplodnaviria</taxon>
        <taxon>Heunggongvirae</taxon>
        <taxon>Uroviricota</taxon>
        <taxon>Caudoviricetes</taxon>
        <taxon>Plateaulakevirus</taxon>
        <taxon>Plateaulakevirus pv2L372X</taxon>
    </lineage>
</organism>
<protein>
    <submittedName>
        <fullName evidence="2">Helicase</fullName>
    </submittedName>
</protein>
<dbReference type="InterPro" id="IPR034154">
    <property type="entry name" value="TOPRIM_DnaG/twinkle"/>
</dbReference>
<dbReference type="PANTHER" id="PTHR12873:SF0">
    <property type="entry name" value="TWINKLE MTDNA HELICASE"/>
    <property type="match status" value="1"/>
</dbReference>
<dbReference type="InterPro" id="IPR027417">
    <property type="entry name" value="P-loop_NTPase"/>
</dbReference>
<dbReference type="GO" id="GO:0005524">
    <property type="term" value="F:ATP binding"/>
    <property type="evidence" value="ECO:0007669"/>
    <property type="project" value="InterPro"/>
</dbReference>
<dbReference type="PROSITE" id="PS51199">
    <property type="entry name" value="SF4_HELICASE"/>
    <property type="match status" value="1"/>
</dbReference>
<dbReference type="Pfam" id="PF06745">
    <property type="entry name" value="ATPase"/>
    <property type="match status" value="1"/>
</dbReference>
<dbReference type="PANTHER" id="PTHR12873">
    <property type="entry name" value="T7-LIKE MITOCHONDRIAL DNA HELICASE"/>
    <property type="match status" value="1"/>
</dbReference>
<keyword evidence="2" id="KW-0378">Hydrolase</keyword>
<dbReference type="RefSeq" id="YP_009846404.1">
    <property type="nucleotide sequence ID" value="NC_048770.1"/>
</dbReference>
<evidence type="ECO:0000259" key="1">
    <source>
        <dbReference type="PROSITE" id="PS51199"/>
    </source>
</evidence>
<dbReference type="GeneID" id="55616772"/>
<reference evidence="2 3" key="1">
    <citation type="submission" date="2019-04" db="EMBL/GenBank/DDBJ databases">
        <title>Nine Novel Phages from a Plateau Lake in Southwest China Provide Insights into Aeromonas Phage Diversity.</title>
        <authorList>
            <person name="Xiao W."/>
            <person name="Bai M."/>
            <person name="Wang Y."/>
            <person name="Cui X."/>
        </authorList>
    </citation>
    <scope>NUCLEOTIDE SEQUENCE [LARGE SCALE GENOMIC DNA]</scope>
</reference>
<dbReference type="InterPro" id="IPR014774">
    <property type="entry name" value="KaiC-like_dom"/>
</dbReference>
<dbReference type="InterPro" id="IPR007694">
    <property type="entry name" value="DNA_helicase_DnaB-like_C"/>
</dbReference>
<gene>
    <name evidence="2" type="primary">2L372X_066</name>
</gene>
<dbReference type="CDD" id="cd01029">
    <property type="entry name" value="TOPRIM_primases"/>
    <property type="match status" value="1"/>
</dbReference>
<accession>A0A5B9N491</accession>
<dbReference type="Gene3D" id="3.40.50.300">
    <property type="entry name" value="P-loop containing nucleotide triphosphate hydrolases"/>
    <property type="match status" value="1"/>
</dbReference>
<sequence length="629" mass="70595">MGYGIGKFACINPMCSSSDGMEVYINEDEETGEEYYDATCFVCKSFFNRNKLKNSSVGEYLGVSDVDGVGFRKTNRGGLVKFENKHKREIITQEEREELEAKTLVRCGNYRGVRDEIHNKFGIRSEYLGDELYARHYPVLFDGALSGYKKRVMPKDFTKGYLGRNDLHCEMFGQFRFRQGGKFCILVEGEEDVGAAYQIMHDYRVSKGSDKSFEDIAVVSGTTGASGTAQQIKNNYEFFNRFQFIVVCMDNDKAGEKAVEDVCKALPSGKAKVMVCPAKDPCEVIEKGLEQKFVSAFYNAKQYFMAGVTASTSLEEKMLEHAAIERISLPNFMHRMQDMLCGGIPVGYIINILSASGTGKSTFVDAMILHWIMKSHKRVGIVSLEASEGEYAINLSSAHLGVKVNLFKTAKERLDFLNEPENVAKRKVLWEDENGNPRFYLLDSDVSMIKERVEYLVKCLGCEIIVLDPIQDIFDTMPDDAQGAFMKWQKDLVKREKINIININHARKSGQGQKANSKGADLSEEDMMGHSSIFKSGGVNIILQRNKESEDEVERNTTYAKITKARGVGNTGPAGSFLYVNKEHKIYDKLDYLNGNPNYEVGVVKAESANLGSGAFEIDVDVVEDEYFD</sequence>
<keyword evidence="3" id="KW-1185">Reference proteome</keyword>
<dbReference type="Gene3D" id="3.40.1360.10">
    <property type="match status" value="1"/>
</dbReference>
<dbReference type="SUPFAM" id="SSF56731">
    <property type="entry name" value="DNA primase core"/>
    <property type="match status" value="1"/>
</dbReference>
<proteinExistence type="predicted"/>
<evidence type="ECO:0000313" key="2">
    <source>
        <dbReference type="EMBL" id="QEG08319.1"/>
    </source>
</evidence>